<dbReference type="SUPFAM" id="SSF46626">
    <property type="entry name" value="Cytochrome c"/>
    <property type="match status" value="1"/>
</dbReference>
<dbReference type="GO" id="GO:0020037">
    <property type="term" value="F:heme binding"/>
    <property type="evidence" value="ECO:0007669"/>
    <property type="project" value="InterPro"/>
</dbReference>
<dbReference type="AlphaFoldDB" id="A0A8C0XKD1"/>
<evidence type="ECO:0000256" key="4">
    <source>
        <dbReference type="ARBA" id="ARBA00022448"/>
    </source>
</evidence>
<dbReference type="GO" id="GO:0005758">
    <property type="term" value="C:mitochondrial intermembrane space"/>
    <property type="evidence" value="ECO:0007669"/>
    <property type="project" value="UniProtKB-SubCell"/>
</dbReference>
<evidence type="ECO:0000256" key="3">
    <source>
        <dbReference type="ARBA" id="ARBA00006488"/>
    </source>
</evidence>
<evidence type="ECO:0000256" key="6">
    <source>
        <dbReference type="ARBA" id="ARBA00022723"/>
    </source>
</evidence>
<comment type="PTM">
    <text evidence="12">Binds 1 heme group per subunit.</text>
</comment>
<evidence type="ECO:0000256" key="5">
    <source>
        <dbReference type="ARBA" id="ARBA00022617"/>
    </source>
</evidence>
<evidence type="ECO:0000256" key="10">
    <source>
        <dbReference type="PROSITE-ProRule" id="PRU00433"/>
    </source>
</evidence>
<comment type="function">
    <text evidence="9">Plays a role in apoptosis. Suppression of the anti-apoptotic members or activation of the pro-apoptotic members of the Bcl-2 family leads to altered mitochondrial membrane permeability resulting in release of cytochrome c into the cytosol. Binding of cytochrome c to Apaf-1 triggers the activation of caspase-9, which then accelerates apoptosis by activating other caspases.</text>
</comment>
<dbReference type="Gene3D" id="1.10.760.10">
    <property type="entry name" value="Cytochrome c-like domain"/>
    <property type="match status" value="1"/>
</dbReference>
<evidence type="ECO:0000256" key="8">
    <source>
        <dbReference type="ARBA" id="ARBA00023004"/>
    </source>
</evidence>
<comment type="similarity">
    <text evidence="3 11">Belongs to the cytochrome c family.</text>
</comment>
<evidence type="ECO:0000256" key="1">
    <source>
        <dbReference type="ARBA" id="ARBA00002555"/>
    </source>
</evidence>
<evidence type="ECO:0000256" key="7">
    <source>
        <dbReference type="ARBA" id="ARBA00022982"/>
    </source>
</evidence>
<keyword evidence="5 10" id="KW-0349">Heme</keyword>
<dbReference type="InterPro" id="IPR036909">
    <property type="entry name" value="Cyt_c-like_dom_sf"/>
</dbReference>
<evidence type="ECO:0000256" key="9">
    <source>
        <dbReference type="ARBA" id="ARBA00025038"/>
    </source>
</evidence>
<evidence type="ECO:0000259" key="13">
    <source>
        <dbReference type="PROSITE" id="PS51007"/>
    </source>
</evidence>
<comment type="subcellular location">
    <subcellularLocation>
        <location evidence="2">Mitochondrion intermembrane space</location>
    </subcellularLocation>
</comment>
<keyword evidence="7 12" id="KW-0249">Electron transport</keyword>
<dbReference type="InterPro" id="IPR009056">
    <property type="entry name" value="Cyt_c-like_dom"/>
</dbReference>
<dbReference type="Pfam" id="PF00034">
    <property type="entry name" value="Cytochrom_C"/>
    <property type="match status" value="1"/>
</dbReference>
<dbReference type="FunFam" id="1.10.760.10:FF:000001">
    <property type="entry name" value="Cytochrome c iso-1"/>
    <property type="match status" value="1"/>
</dbReference>
<evidence type="ECO:0000256" key="11">
    <source>
        <dbReference type="RuleBase" id="RU004426"/>
    </source>
</evidence>
<comment type="function">
    <text evidence="1 12">Electron carrier protein. The oxidized form of the cytochrome c heme group can accept an electron from the heme group of the cytochrome c1 subunit of cytochrome reductase. Cytochrome c then transfers this electron to the cytochrome oxidase complex, the final protein carrier in the mitochondrial electron-transport chain.</text>
</comment>
<dbReference type="PANTHER" id="PTHR11961">
    <property type="entry name" value="CYTOCHROME C"/>
    <property type="match status" value="1"/>
</dbReference>
<evidence type="ECO:0000313" key="14">
    <source>
        <dbReference type="Ensembl" id="ENSCCNP00000027173.1"/>
    </source>
</evidence>
<dbReference type="PRINTS" id="PR00604">
    <property type="entry name" value="CYTCHRMECIAB"/>
</dbReference>
<reference evidence="14" key="1">
    <citation type="submission" date="2023-09" db="UniProtKB">
        <authorList>
            <consortium name="Ensembl"/>
        </authorList>
    </citation>
    <scope>IDENTIFICATION</scope>
</reference>
<evidence type="ECO:0000256" key="2">
    <source>
        <dbReference type="ARBA" id="ARBA00004569"/>
    </source>
</evidence>
<dbReference type="Ensembl" id="ENSCCNT00000034417.1">
    <property type="protein sequence ID" value="ENSCCNP00000027173.1"/>
    <property type="gene ID" value="ENSCCNG00000026310.1"/>
</dbReference>
<organism evidence="14">
    <name type="scientific">Castor canadensis</name>
    <name type="common">American beaver</name>
    <dbReference type="NCBI Taxonomy" id="51338"/>
    <lineage>
        <taxon>Eukaryota</taxon>
        <taxon>Metazoa</taxon>
        <taxon>Chordata</taxon>
        <taxon>Craniata</taxon>
        <taxon>Vertebrata</taxon>
        <taxon>Euteleostomi</taxon>
        <taxon>Mammalia</taxon>
        <taxon>Eutheria</taxon>
        <taxon>Euarchontoglires</taxon>
        <taxon>Glires</taxon>
        <taxon>Rodentia</taxon>
        <taxon>Castorimorpha</taxon>
        <taxon>Castoridae</taxon>
        <taxon>Castor</taxon>
    </lineage>
</organism>
<feature type="domain" description="Cytochrome c" evidence="13">
    <location>
        <begin position="2"/>
        <end position="101"/>
    </location>
</feature>
<keyword evidence="12" id="KW-0496">Mitochondrion</keyword>
<name>A0A8C0XKD1_CASCN</name>
<sequence>MGDVEKSKIFLPKCGLCHKGEKGDKHKSGPNLQGLFRCKTGQAAVFSYTHAIKKKVITWGDDKVMEYLKNPKMYIHGTKIIFAGIKKGERKHLITYLKKATNE</sequence>
<dbReference type="GO" id="GO:0046872">
    <property type="term" value="F:metal ion binding"/>
    <property type="evidence" value="ECO:0007669"/>
    <property type="project" value="UniProtKB-KW"/>
</dbReference>
<dbReference type="GO" id="GO:0009055">
    <property type="term" value="F:electron transfer activity"/>
    <property type="evidence" value="ECO:0007669"/>
    <property type="project" value="InterPro"/>
</dbReference>
<keyword evidence="12" id="KW-0679">Respiratory chain</keyword>
<evidence type="ECO:0000256" key="12">
    <source>
        <dbReference type="RuleBase" id="RU004427"/>
    </source>
</evidence>
<protein>
    <recommendedName>
        <fullName evidence="13">Cytochrome c domain-containing protein</fullName>
    </recommendedName>
</protein>
<dbReference type="InterPro" id="IPR002327">
    <property type="entry name" value="Cyt_c_1A/1B"/>
</dbReference>
<keyword evidence="8 10" id="KW-0408">Iron</keyword>
<keyword evidence="4 12" id="KW-0813">Transport</keyword>
<accession>A0A8C0XKD1</accession>
<keyword evidence="6 10" id="KW-0479">Metal-binding</keyword>
<dbReference type="PROSITE" id="PS51007">
    <property type="entry name" value="CYTC"/>
    <property type="match status" value="1"/>
</dbReference>
<proteinExistence type="inferred from homology"/>